<evidence type="ECO:0000313" key="2">
    <source>
        <dbReference type="EMBL" id="AYB33383.1"/>
    </source>
</evidence>
<dbReference type="InterPro" id="IPR029039">
    <property type="entry name" value="Flavoprotein-like_sf"/>
</dbReference>
<dbReference type="SUPFAM" id="SSF52218">
    <property type="entry name" value="Flavoproteins"/>
    <property type="match status" value="1"/>
</dbReference>
<dbReference type="Pfam" id="PF03358">
    <property type="entry name" value="FMN_red"/>
    <property type="match status" value="1"/>
</dbReference>
<organism evidence="2 3">
    <name type="scientific">Chryseolinea soli</name>
    <dbReference type="NCBI Taxonomy" id="2321403"/>
    <lineage>
        <taxon>Bacteria</taxon>
        <taxon>Pseudomonadati</taxon>
        <taxon>Bacteroidota</taxon>
        <taxon>Cytophagia</taxon>
        <taxon>Cytophagales</taxon>
        <taxon>Fulvivirgaceae</taxon>
        <taxon>Chryseolinea</taxon>
    </lineage>
</organism>
<dbReference type="GO" id="GO:0010181">
    <property type="term" value="F:FMN binding"/>
    <property type="evidence" value="ECO:0007669"/>
    <property type="project" value="TreeGrafter"/>
</dbReference>
<keyword evidence="3" id="KW-1185">Reference proteome</keyword>
<proteinExistence type="predicted"/>
<sequence length="183" mass="19660">MKEIKILAIVGSLRATSSNHIVVKHLARLVPSDIDFQVYDGLGKLPLFDDSEITPPAVQDLRDQLKAADGVLICTPEYAFGVPGALKNALDWTVSSAELMNKPVALITASTGGEKAHAALLYTLEALSARVADDARLLISFIRARLKNGEVADADTLRALTSVLTAIIREAKLYKAEALSLHD</sequence>
<dbReference type="RefSeq" id="WP_119756620.1">
    <property type="nucleotide sequence ID" value="NZ_CP032382.1"/>
</dbReference>
<reference evidence="3" key="1">
    <citation type="submission" date="2018-09" db="EMBL/GenBank/DDBJ databases">
        <title>Chryseolinea sp. KIS68-18 isolated from soil.</title>
        <authorList>
            <person name="Weon H.-Y."/>
            <person name="Kwon S.-W."/>
            <person name="Lee S.A."/>
        </authorList>
    </citation>
    <scope>NUCLEOTIDE SEQUENCE [LARGE SCALE GENOMIC DNA]</scope>
    <source>
        <strain evidence="3">KIS68-18</strain>
    </source>
</reference>
<gene>
    <name evidence="2" type="ORF">D4L85_23575</name>
</gene>
<dbReference type="OrthoDB" id="9812295at2"/>
<evidence type="ECO:0000313" key="3">
    <source>
        <dbReference type="Proteomes" id="UP000266183"/>
    </source>
</evidence>
<dbReference type="Proteomes" id="UP000266183">
    <property type="component" value="Chromosome"/>
</dbReference>
<feature type="domain" description="NADPH-dependent FMN reductase-like" evidence="1">
    <location>
        <begin position="4"/>
        <end position="137"/>
    </location>
</feature>
<dbReference type="InterPro" id="IPR050712">
    <property type="entry name" value="NAD(P)H-dep_reductase"/>
</dbReference>
<dbReference type="InterPro" id="IPR005025">
    <property type="entry name" value="FMN_Rdtase-like_dom"/>
</dbReference>
<evidence type="ECO:0000259" key="1">
    <source>
        <dbReference type="Pfam" id="PF03358"/>
    </source>
</evidence>
<dbReference type="EMBL" id="CP032382">
    <property type="protein sequence ID" value="AYB33383.1"/>
    <property type="molecule type" value="Genomic_DNA"/>
</dbReference>
<dbReference type="PANTHER" id="PTHR30543:SF21">
    <property type="entry name" value="NAD(P)H-DEPENDENT FMN REDUCTASE LOT6"/>
    <property type="match status" value="1"/>
</dbReference>
<dbReference type="PANTHER" id="PTHR30543">
    <property type="entry name" value="CHROMATE REDUCTASE"/>
    <property type="match status" value="1"/>
</dbReference>
<accession>A0A385SNL9</accession>
<dbReference type="AlphaFoldDB" id="A0A385SNL9"/>
<dbReference type="GO" id="GO:0005829">
    <property type="term" value="C:cytosol"/>
    <property type="evidence" value="ECO:0007669"/>
    <property type="project" value="TreeGrafter"/>
</dbReference>
<dbReference type="KEGG" id="chk:D4L85_23575"/>
<protein>
    <submittedName>
        <fullName evidence="2">NAD(P)H-dependent oxidoreductase</fullName>
    </submittedName>
</protein>
<name>A0A385SNL9_9BACT</name>
<dbReference type="Gene3D" id="3.40.50.360">
    <property type="match status" value="1"/>
</dbReference>
<dbReference type="GO" id="GO:0016491">
    <property type="term" value="F:oxidoreductase activity"/>
    <property type="evidence" value="ECO:0007669"/>
    <property type="project" value="InterPro"/>
</dbReference>